<evidence type="ECO:0000259" key="9">
    <source>
        <dbReference type="PROSITE" id="PS50089"/>
    </source>
</evidence>
<comment type="caution">
    <text evidence="10">The sequence shown here is derived from an EMBL/GenBank/DDBJ whole genome shotgun (WGS) entry which is preliminary data.</text>
</comment>
<name>A0ABD3TQ66_9LAMI</name>
<dbReference type="InterPro" id="IPR013083">
    <property type="entry name" value="Znf_RING/FYVE/PHD"/>
</dbReference>
<evidence type="ECO:0000256" key="1">
    <source>
        <dbReference type="ARBA" id="ARBA00000900"/>
    </source>
</evidence>
<dbReference type="Proteomes" id="UP001634393">
    <property type="component" value="Unassembled WGS sequence"/>
</dbReference>
<accession>A0ABD3TQ66</accession>
<gene>
    <name evidence="10" type="ORF">ACJIZ3_023493</name>
</gene>
<protein>
    <recommendedName>
        <fullName evidence="2">RING-type E3 ubiquitin transferase</fullName>
        <ecNumber evidence="2">2.3.2.27</ecNumber>
    </recommendedName>
</protein>
<evidence type="ECO:0000313" key="10">
    <source>
        <dbReference type="EMBL" id="KAL3838902.1"/>
    </source>
</evidence>
<keyword evidence="4" id="KW-0479">Metal-binding</keyword>
<evidence type="ECO:0000313" key="11">
    <source>
        <dbReference type="Proteomes" id="UP001634393"/>
    </source>
</evidence>
<feature type="domain" description="RING-type" evidence="9">
    <location>
        <begin position="150"/>
        <end position="192"/>
    </location>
</feature>
<evidence type="ECO:0000256" key="3">
    <source>
        <dbReference type="ARBA" id="ARBA00022679"/>
    </source>
</evidence>
<organism evidence="10 11">
    <name type="scientific">Penstemon smallii</name>
    <dbReference type="NCBI Taxonomy" id="265156"/>
    <lineage>
        <taxon>Eukaryota</taxon>
        <taxon>Viridiplantae</taxon>
        <taxon>Streptophyta</taxon>
        <taxon>Embryophyta</taxon>
        <taxon>Tracheophyta</taxon>
        <taxon>Spermatophyta</taxon>
        <taxon>Magnoliopsida</taxon>
        <taxon>eudicotyledons</taxon>
        <taxon>Gunneridae</taxon>
        <taxon>Pentapetalae</taxon>
        <taxon>asterids</taxon>
        <taxon>lamiids</taxon>
        <taxon>Lamiales</taxon>
        <taxon>Plantaginaceae</taxon>
        <taxon>Cheloneae</taxon>
        <taxon>Penstemon</taxon>
    </lineage>
</organism>
<dbReference type="SMART" id="SM00184">
    <property type="entry name" value="RING"/>
    <property type="match status" value="1"/>
</dbReference>
<dbReference type="AlphaFoldDB" id="A0ABD3TQ66"/>
<keyword evidence="11" id="KW-1185">Reference proteome</keyword>
<dbReference type="Pfam" id="PF13639">
    <property type="entry name" value="zf-RING_2"/>
    <property type="match status" value="1"/>
</dbReference>
<dbReference type="PANTHER" id="PTHR22937">
    <property type="entry name" value="E3 UBIQUITIN-PROTEIN LIGASE RNF165"/>
    <property type="match status" value="1"/>
</dbReference>
<dbReference type="PROSITE" id="PS50089">
    <property type="entry name" value="ZF_RING_2"/>
    <property type="match status" value="1"/>
</dbReference>
<dbReference type="InterPro" id="IPR045191">
    <property type="entry name" value="MBR1/2-like"/>
</dbReference>
<keyword evidence="3" id="KW-0808">Transferase</keyword>
<dbReference type="EC" id="2.3.2.27" evidence="2"/>
<evidence type="ECO:0000256" key="8">
    <source>
        <dbReference type="PROSITE-ProRule" id="PRU00175"/>
    </source>
</evidence>
<evidence type="ECO:0000256" key="6">
    <source>
        <dbReference type="ARBA" id="ARBA00022786"/>
    </source>
</evidence>
<dbReference type="SUPFAM" id="SSF57850">
    <property type="entry name" value="RING/U-box"/>
    <property type="match status" value="1"/>
</dbReference>
<evidence type="ECO:0000256" key="7">
    <source>
        <dbReference type="ARBA" id="ARBA00022833"/>
    </source>
</evidence>
<proteinExistence type="predicted"/>
<sequence>MSRVNWHHSSQVLYPPCYNYYVIDSTIVIDSYSHHHHHPRSTRDRNYIATHGPRNVSRYHQNRRVLETNRNVEPQHVASGLIQTSQLDETLLVSSYPFHNYQEIINTSFIPQEEGPTTTDGLSESMIDRRLKTRDHVAMKNIGDEVCDICVVCQDDLYQENEKIGVVECGHEFHAECIKKWLYRKNFCPICKATALTLID</sequence>
<dbReference type="Gene3D" id="3.30.40.10">
    <property type="entry name" value="Zinc/RING finger domain, C3HC4 (zinc finger)"/>
    <property type="match status" value="1"/>
</dbReference>
<reference evidence="10 11" key="1">
    <citation type="submission" date="2024-12" db="EMBL/GenBank/DDBJ databases">
        <title>The unique morphological basis and parallel evolutionary history of personate flowers in Penstemon.</title>
        <authorList>
            <person name="Depatie T.H."/>
            <person name="Wessinger C.A."/>
        </authorList>
    </citation>
    <scope>NUCLEOTIDE SEQUENCE [LARGE SCALE GENOMIC DNA]</scope>
    <source>
        <strain evidence="10">WTNN_2</strain>
        <tissue evidence="10">Leaf</tissue>
    </source>
</reference>
<keyword evidence="7" id="KW-0862">Zinc</keyword>
<dbReference type="PANTHER" id="PTHR22937:SF163">
    <property type="entry name" value="RING-TYPE E3 UBIQUITIN TRANSFERASE"/>
    <property type="match status" value="1"/>
</dbReference>
<keyword evidence="6" id="KW-0833">Ubl conjugation pathway</keyword>
<evidence type="ECO:0000256" key="5">
    <source>
        <dbReference type="ARBA" id="ARBA00022771"/>
    </source>
</evidence>
<dbReference type="GO" id="GO:0061630">
    <property type="term" value="F:ubiquitin protein ligase activity"/>
    <property type="evidence" value="ECO:0007669"/>
    <property type="project" value="UniProtKB-EC"/>
</dbReference>
<comment type="catalytic activity">
    <reaction evidence="1">
        <text>S-ubiquitinyl-[E2 ubiquitin-conjugating enzyme]-L-cysteine + [acceptor protein]-L-lysine = [E2 ubiquitin-conjugating enzyme]-L-cysteine + N(6)-ubiquitinyl-[acceptor protein]-L-lysine.</text>
        <dbReference type="EC" id="2.3.2.27"/>
    </reaction>
</comment>
<dbReference type="GO" id="GO:0008270">
    <property type="term" value="F:zinc ion binding"/>
    <property type="evidence" value="ECO:0007669"/>
    <property type="project" value="UniProtKB-KW"/>
</dbReference>
<keyword evidence="5 8" id="KW-0863">Zinc-finger</keyword>
<dbReference type="EMBL" id="JBJXBP010000003">
    <property type="protein sequence ID" value="KAL3838902.1"/>
    <property type="molecule type" value="Genomic_DNA"/>
</dbReference>
<dbReference type="InterPro" id="IPR001841">
    <property type="entry name" value="Znf_RING"/>
</dbReference>
<evidence type="ECO:0000256" key="4">
    <source>
        <dbReference type="ARBA" id="ARBA00022723"/>
    </source>
</evidence>
<evidence type="ECO:0000256" key="2">
    <source>
        <dbReference type="ARBA" id="ARBA00012483"/>
    </source>
</evidence>